<evidence type="ECO:0000313" key="5">
    <source>
        <dbReference type="Proteomes" id="UP000001411"/>
    </source>
</evidence>
<dbReference type="AlphaFoldDB" id="A0A0H2VH91"/>
<dbReference type="KEGG" id="sep:SE_1497"/>
<keyword evidence="3" id="KW-0812">Transmembrane</keyword>
<keyword evidence="3" id="KW-0472">Membrane</keyword>
<dbReference type="RefSeq" id="WP_002484415.1">
    <property type="nucleotide sequence ID" value="NC_004461.1"/>
</dbReference>
<gene>
    <name evidence="4" type="ordered locus">SE_1497</name>
</gene>
<dbReference type="Proteomes" id="UP000001411">
    <property type="component" value="Chromosome"/>
</dbReference>
<feature type="compositionally biased region" description="Basic and acidic residues" evidence="2">
    <location>
        <begin position="201"/>
        <end position="219"/>
    </location>
</feature>
<dbReference type="HOGENOM" id="CLU_371684_0_0_9"/>
<evidence type="ECO:0000256" key="1">
    <source>
        <dbReference type="SAM" id="Coils"/>
    </source>
</evidence>
<evidence type="ECO:0000313" key="4">
    <source>
        <dbReference type="EMBL" id="AAO05096.1"/>
    </source>
</evidence>
<protein>
    <submittedName>
        <fullName evidence="4">Uncharacterized protein</fullName>
    </submittedName>
</protein>
<evidence type="ECO:0000256" key="2">
    <source>
        <dbReference type="SAM" id="MobiDB-lite"/>
    </source>
</evidence>
<feature type="coiled-coil region" evidence="1">
    <location>
        <begin position="412"/>
        <end position="562"/>
    </location>
</feature>
<evidence type="ECO:0000256" key="3">
    <source>
        <dbReference type="SAM" id="Phobius"/>
    </source>
</evidence>
<proteinExistence type="predicted"/>
<organism evidence="4 5">
    <name type="scientific">Staphylococcus epidermidis (strain ATCC 12228 / FDA PCI 1200)</name>
    <dbReference type="NCBI Taxonomy" id="176280"/>
    <lineage>
        <taxon>Bacteria</taxon>
        <taxon>Bacillati</taxon>
        <taxon>Bacillota</taxon>
        <taxon>Bacilli</taxon>
        <taxon>Bacillales</taxon>
        <taxon>Staphylococcaceae</taxon>
        <taxon>Staphylococcus</taxon>
    </lineage>
</organism>
<name>A0A0H2VH91_STAES</name>
<keyword evidence="1" id="KW-0175">Coiled coil</keyword>
<accession>A0A0H2VH91</accession>
<keyword evidence="3" id="KW-1133">Transmembrane helix</keyword>
<feature type="transmembrane region" description="Helical" evidence="3">
    <location>
        <begin position="571"/>
        <end position="594"/>
    </location>
</feature>
<dbReference type="EMBL" id="AE015929">
    <property type="protein sequence ID" value="AAO05096.1"/>
    <property type="molecule type" value="Genomic_DNA"/>
</dbReference>
<feature type="coiled-coil region" evidence="1">
    <location>
        <begin position="293"/>
        <end position="383"/>
    </location>
</feature>
<feature type="region of interest" description="Disordered" evidence="2">
    <location>
        <begin position="194"/>
        <end position="219"/>
    </location>
</feature>
<dbReference type="PATRIC" id="fig|176280.10.peg.1460"/>
<dbReference type="OrthoDB" id="2078583at2"/>
<reference evidence="4 5" key="1">
    <citation type="journal article" date="2003" name="Mol. Microbiol.">
        <title>Genome-based analysis of virulence genes in a non-biofilm-forming Staphylococcus epidermidis strain (ATCC 12228).</title>
        <authorList>
            <person name="Zhang Y.Q."/>
            <person name="Ren S.X."/>
            <person name="Li H.L."/>
            <person name="Wang Y.X."/>
            <person name="Fu G."/>
            <person name="Yang J."/>
            <person name="Qin Z.Q."/>
            <person name="Miao Y.G."/>
            <person name="Wang W.Y."/>
            <person name="Chen R.S."/>
            <person name="Shen Y."/>
            <person name="Chen Z."/>
            <person name="Yuan Z.H."/>
            <person name="Zhao G.P."/>
            <person name="Qu D."/>
            <person name="Danchin A."/>
            <person name="Wen Y.M."/>
        </authorList>
    </citation>
    <scope>NUCLEOTIDE SEQUENCE [LARGE SCALE GENOMIC DNA]</scope>
    <source>
        <strain evidence="5">ATCC 12228 / FDA PCI 1200</strain>
    </source>
</reference>
<sequence>MLKARIQKTTNKKLFKKLNILLGKSYSLKELDYLVNLLVEEIAYKKNGTINIKLEVIDSETEVLKWYNDNIELNSYLDYIPSNDIDSKLNKDNSLIKLIIKRDLNQDPEVDEEDKLEFFKLYDDSYDFQETTKDKMIFKKLPNIFKFGKKKMDIKDYNSQETLIEEKPSSLEEDFNNQSDNVSAIDVGCEEQEPQFESYQIEEKPNSNSKDEEHLPEQQEMIQEKKELNNIYTLPIKIPSFIPKEPIKKSGETALDDLREDFLYLRAIEREQYRKTLYENIVHSLNQKDSDLNAEFERKIILYKEENELTDNEIENIELEKRNELEKQLDAFRLSLEKNKDTELLLLKEEYDIKLKDKEHALESELDDKIQEKISENENLINNYIINCLQKQDELINLDVKDLTNKFNIEKVEILNLELNKSENELNTKLEEFDKDTFSQLKDKIFEFKQEIIAKQLRHNQKLKLENEQLKLKKTLKQAKQLEDEVEKAKEEAKIREFKYKEEKEKARILDLELNKEKQKYQNKLLIETERENDLKQRELDMLDIKNNKSNITEEKNKENKNNEIKYNKPYFYKGILLILLVCLIIASITGYGIKSFIDMNQANKIENQNKKEELDSLLSKHDYKKAIKLYPNNTNEIVNYAYKNNDVNGLELVIADKDDAQAKIYKGLLEKNPEKTTELYMKNKNKIKLSDSDLEQVGMMMLDDNKVDQAIDINKNLKSKKLGQKIKDYKILSQYKEKKTKQVKEDK</sequence>